<dbReference type="SUPFAM" id="SSF56112">
    <property type="entry name" value="Protein kinase-like (PK-like)"/>
    <property type="match status" value="1"/>
</dbReference>
<protein>
    <recommendedName>
        <fullName evidence="1">Protein kinase domain-containing protein</fullName>
    </recommendedName>
</protein>
<dbReference type="GO" id="GO:0005524">
    <property type="term" value="F:ATP binding"/>
    <property type="evidence" value="ECO:0007669"/>
    <property type="project" value="InterPro"/>
</dbReference>
<keyword evidence="3" id="KW-1185">Reference proteome</keyword>
<evidence type="ECO:0000313" key="3">
    <source>
        <dbReference type="Proteomes" id="UP000799429"/>
    </source>
</evidence>
<comment type="caution">
    <text evidence="2">The sequence shown here is derived from an EMBL/GenBank/DDBJ whole genome shotgun (WGS) entry which is preliminary data.</text>
</comment>
<dbReference type="PANTHER" id="PTHR37542:SF3">
    <property type="entry name" value="PRION-INHIBITION AND PROPAGATION HELO DOMAIN-CONTAINING PROTEIN"/>
    <property type="match status" value="1"/>
</dbReference>
<dbReference type="InterPro" id="IPR000719">
    <property type="entry name" value="Prot_kinase_dom"/>
</dbReference>
<evidence type="ECO:0000259" key="1">
    <source>
        <dbReference type="PROSITE" id="PS50011"/>
    </source>
</evidence>
<dbReference type="Pfam" id="PF14479">
    <property type="entry name" value="HeLo"/>
    <property type="match status" value="1"/>
</dbReference>
<accession>A0A9P4SBC8</accession>
<reference evidence="2" key="1">
    <citation type="journal article" date="2020" name="Stud. Mycol.">
        <title>101 Dothideomycetes genomes: a test case for predicting lifestyles and emergence of pathogens.</title>
        <authorList>
            <person name="Haridas S."/>
            <person name="Albert R."/>
            <person name="Binder M."/>
            <person name="Bloem J."/>
            <person name="Labutti K."/>
            <person name="Salamov A."/>
            <person name="Andreopoulos B."/>
            <person name="Baker S."/>
            <person name="Barry K."/>
            <person name="Bills G."/>
            <person name="Bluhm B."/>
            <person name="Cannon C."/>
            <person name="Castanera R."/>
            <person name="Culley D."/>
            <person name="Daum C."/>
            <person name="Ezra D."/>
            <person name="Gonzalez J."/>
            <person name="Henrissat B."/>
            <person name="Kuo A."/>
            <person name="Liang C."/>
            <person name="Lipzen A."/>
            <person name="Lutzoni F."/>
            <person name="Magnuson J."/>
            <person name="Mondo S."/>
            <person name="Nolan M."/>
            <person name="Ohm R."/>
            <person name="Pangilinan J."/>
            <person name="Park H.-J."/>
            <person name="Ramirez L."/>
            <person name="Alfaro M."/>
            <person name="Sun H."/>
            <person name="Tritt A."/>
            <person name="Yoshinaga Y."/>
            <person name="Zwiers L.-H."/>
            <person name="Turgeon B."/>
            <person name="Goodwin S."/>
            <person name="Spatafora J."/>
            <person name="Crous P."/>
            <person name="Grigoriev I."/>
        </authorList>
    </citation>
    <scope>NUCLEOTIDE SEQUENCE</scope>
    <source>
        <strain evidence="2">CBS 101060</strain>
    </source>
</reference>
<dbReference type="PANTHER" id="PTHR37542">
    <property type="entry name" value="HELO DOMAIN-CONTAINING PROTEIN-RELATED"/>
    <property type="match status" value="1"/>
</dbReference>
<feature type="domain" description="Protein kinase" evidence="1">
    <location>
        <begin position="240"/>
        <end position="604"/>
    </location>
</feature>
<dbReference type="GO" id="GO:0004672">
    <property type="term" value="F:protein kinase activity"/>
    <property type="evidence" value="ECO:0007669"/>
    <property type="project" value="InterPro"/>
</dbReference>
<dbReference type="AlphaFoldDB" id="A0A9P4SBC8"/>
<dbReference type="InterPro" id="IPR038305">
    <property type="entry name" value="HeLo_sf"/>
</dbReference>
<dbReference type="OrthoDB" id="3942465at2759"/>
<gene>
    <name evidence="2" type="ORF">M501DRAFT_718651</name>
</gene>
<dbReference type="Gene3D" id="1.10.510.10">
    <property type="entry name" value="Transferase(Phosphotransferase) domain 1"/>
    <property type="match status" value="1"/>
</dbReference>
<dbReference type="PROSITE" id="PS50011">
    <property type="entry name" value="PROTEIN_KINASE_DOM"/>
    <property type="match status" value="1"/>
</dbReference>
<sequence>MDPVSLAVGIVGLYSACRDCFIFFSDVRSAETNAFRAIRALGIQESILKSWGAYWGIHRHKTSFTESGRLQLDAQNKKIGEYLLHNRYKIDGIEGALCAIADLLSNHEKLHYDYGIELKPDQGIQLGRTSRNLLSPSSSFKDQVAALQDKSATLRQRFSILRRCKWSLRDGNKVIELTKEISKHNHTLSVLCPDGAYETLRMNFLVDYLWSHVSPAGLIMTKTLATQMSSESNPESSDLYEILADLAPLKGLAVHSAGHMDGIQRRKLLALCADDYHLLRSKTLPVLALWSTSNHGKWSEELVLIEYKSYHDENGHMDEEIYDDILKFGKLLTDERASNRLRTLKCYGMFDEPETGKIGFVYELPGHLGIQDIRDNDDEDLKERRPVNLATILNSGTTRPLGWRFELAKKILNSVLLLHAAGWVHKNIRPKAIIFFPKDDYPIDRGDVDWESPFIAEWGLSRSDRLYDIDSTAPAARVQRAGRGDQLDFYHHPDKRRNPDRRYLQAYDIYSLGLTLLEIGMWRSLPVMLEKIADGRPIERAPPEWILNTIIKEICPQLVSRCGEIYAFVVEACLTVKTKETDHERKVQAEKCALLAAQLSKCRA</sequence>
<dbReference type="EMBL" id="MU006094">
    <property type="protein sequence ID" value="KAF2839526.1"/>
    <property type="molecule type" value="Genomic_DNA"/>
</dbReference>
<name>A0A9P4SBC8_9PEZI</name>
<dbReference type="Gene3D" id="1.20.120.1020">
    <property type="entry name" value="Prion-inhibition and propagation, HeLo domain"/>
    <property type="match status" value="1"/>
</dbReference>
<proteinExistence type="predicted"/>
<dbReference type="InterPro" id="IPR029498">
    <property type="entry name" value="HeLo_dom"/>
</dbReference>
<organism evidence="2 3">
    <name type="scientific">Patellaria atrata CBS 101060</name>
    <dbReference type="NCBI Taxonomy" id="1346257"/>
    <lineage>
        <taxon>Eukaryota</taxon>
        <taxon>Fungi</taxon>
        <taxon>Dikarya</taxon>
        <taxon>Ascomycota</taxon>
        <taxon>Pezizomycotina</taxon>
        <taxon>Dothideomycetes</taxon>
        <taxon>Dothideomycetes incertae sedis</taxon>
        <taxon>Patellariales</taxon>
        <taxon>Patellariaceae</taxon>
        <taxon>Patellaria</taxon>
    </lineage>
</organism>
<evidence type="ECO:0000313" key="2">
    <source>
        <dbReference type="EMBL" id="KAF2839526.1"/>
    </source>
</evidence>
<dbReference type="Proteomes" id="UP000799429">
    <property type="component" value="Unassembled WGS sequence"/>
</dbReference>
<dbReference type="InterPro" id="IPR011009">
    <property type="entry name" value="Kinase-like_dom_sf"/>
</dbReference>